<evidence type="ECO:0000313" key="6">
    <source>
        <dbReference type="EMBL" id="EGU42118.1"/>
    </source>
</evidence>
<keyword evidence="3" id="KW-0010">Activator</keyword>
<reference evidence="6 7" key="1">
    <citation type="journal article" date="2012" name="Int. J. Syst. Evol. Microbiol.">
        <title>Vibrio caribbeanicus sp. nov., isolated from the marine sponge Scleritoderma cyanea.</title>
        <authorList>
            <person name="Hoffmann M."/>
            <person name="Monday S.R."/>
            <person name="Allard M.W."/>
            <person name="Strain E.A."/>
            <person name="Whittaker P."/>
            <person name="Naum M."/>
            <person name="McCarthy P.J."/>
            <person name="Lopez J.V."/>
            <person name="Fischer M."/>
            <person name="Brown E.W."/>
        </authorList>
    </citation>
    <scope>NUCLEOTIDE SEQUENCE [LARGE SCALE GENOMIC DNA]</scope>
    <source>
        <strain evidence="6 7">ATCC 700023</strain>
    </source>
</reference>
<dbReference type="PROSITE" id="PS01124">
    <property type="entry name" value="HTH_ARAC_FAMILY_2"/>
    <property type="match status" value="1"/>
</dbReference>
<evidence type="ECO:0000259" key="5">
    <source>
        <dbReference type="PROSITE" id="PS01124"/>
    </source>
</evidence>
<gene>
    <name evidence="6" type="ORF">VII00023_21737</name>
</gene>
<dbReference type="PANTHER" id="PTHR46796">
    <property type="entry name" value="HTH-TYPE TRANSCRIPTIONAL ACTIVATOR RHAS-RELATED"/>
    <property type="match status" value="1"/>
</dbReference>
<dbReference type="PANTHER" id="PTHR46796:SF2">
    <property type="entry name" value="TRANSCRIPTIONAL REGULATORY PROTEIN"/>
    <property type="match status" value="1"/>
</dbReference>
<accession>F9S175</accession>
<dbReference type="AlphaFoldDB" id="F9S175"/>
<dbReference type="InterPro" id="IPR050204">
    <property type="entry name" value="AraC_XylS_family_regulators"/>
</dbReference>
<protein>
    <submittedName>
        <fullName evidence="6">Transcriptional regulator</fullName>
    </submittedName>
</protein>
<organism evidence="6 7">
    <name type="scientific">Vibrio ichthyoenteri ATCC 700023</name>
    <dbReference type="NCBI Taxonomy" id="870968"/>
    <lineage>
        <taxon>Bacteria</taxon>
        <taxon>Pseudomonadati</taxon>
        <taxon>Pseudomonadota</taxon>
        <taxon>Gammaproteobacteria</taxon>
        <taxon>Vibrionales</taxon>
        <taxon>Vibrionaceae</taxon>
        <taxon>Vibrio</taxon>
    </lineage>
</organism>
<dbReference type="Gene3D" id="1.10.10.60">
    <property type="entry name" value="Homeodomain-like"/>
    <property type="match status" value="2"/>
</dbReference>
<name>F9S175_9VIBR</name>
<dbReference type="EMBL" id="AFWF01000101">
    <property type="protein sequence ID" value="EGU42118.1"/>
    <property type="molecule type" value="Genomic_DNA"/>
</dbReference>
<evidence type="ECO:0000256" key="4">
    <source>
        <dbReference type="ARBA" id="ARBA00023163"/>
    </source>
</evidence>
<dbReference type="Pfam" id="PF02311">
    <property type="entry name" value="AraC_binding"/>
    <property type="match status" value="1"/>
</dbReference>
<dbReference type="InterPro" id="IPR020449">
    <property type="entry name" value="Tscrpt_reg_AraC-type_HTH"/>
</dbReference>
<dbReference type="Pfam" id="PF12833">
    <property type="entry name" value="HTH_18"/>
    <property type="match status" value="1"/>
</dbReference>
<dbReference type="InterPro" id="IPR009057">
    <property type="entry name" value="Homeodomain-like_sf"/>
</dbReference>
<sequence>MKKDDSVSFNQSTLLPWIELRVAQQSSACYQAHSHDEFSFGIIDSGVADYQNRDNHYRISQGDLVTINPFDVHSCNPEPAETRHSAWSYRMLFVDAEKMGQVQQEVLPTQPGLYTPFTHDLERCDILQQQFNALFQALQLGASHLHAEVCLFEFIAGCFSSHQEKIPPSHQTHPCLAHVREKLLDQVNHNHHLQSLADTAGMSRYQLVRGFKSQFGLPPHAYLMDEKIKRAKQMLKSGQPISDIALQLGFSDQAHFQRQFKRKLAVTPKFYQSHFVPAGSSVK</sequence>
<evidence type="ECO:0000256" key="1">
    <source>
        <dbReference type="ARBA" id="ARBA00023015"/>
    </source>
</evidence>
<dbReference type="PRINTS" id="PR00032">
    <property type="entry name" value="HTHARAC"/>
</dbReference>
<dbReference type="InterPro" id="IPR003313">
    <property type="entry name" value="AraC-bd"/>
</dbReference>
<feature type="domain" description="HTH araC/xylS-type" evidence="5">
    <location>
        <begin position="177"/>
        <end position="274"/>
    </location>
</feature>
<keyword evidence="7" id="KW-1185">Reference proteome</keyword>
<dbReference type="GO" id="GO:0043565">
    <property type="term" value="F:sequence-specific DNA binding"/>
    <property type="evidence" value="ECO:0007669"/>
    <property type="project" value="InterPro"/>
</dbReference>
<dbReference type="InterPro" id="IPR018062">
    <property type="entry name" value="HTH_AraC-typ_CS"/>
</dbReference>
<dbReference type="SUPFAM" id="SSF51215">
    <property type="entry name" value="Regulatory protein AraC"/>
    <property type="match status" value="1"/>
</dbReference>
<dbReference type="PROSITE" id="PS00041">
    <property type="entry name" value="HTH_ARAC_FAMILY_1"/>
    <property type="match status" value="1"/>
</dbReference>
<evidence type="ECO:0000313" key="7">
    <source>
        <dbReference type="Proteomes" id="UP000004605"/>
    </source>
</evidence>
<dbReference type="InterPro" id="IPR018060">
    <property type="entry name" value="HTH_AraC"/>
</dbReference>
<keyword evidence="1" id="KW-0805">Transcription regulation</keyword>
<dbReference type="SMART" id="SM00342">
    <property type="entry name" value="HTH_ARAC"/>
    <property type="match status" value="1"/>
</dbReference>
<comment type="caution">
    <text evidence="6">The sequence shown here is derived from an EMBL/GenBank/DDBJ whole genome shotgun (WGS) entry which is preliminary data.</text>
</comment>
<dbReference type="GO" id="GO:0003700">
    <property type="term" value="F:DNA-binding transcription factor activity"/>
    <property type="evidence" value="ECO:0007669"/>
    <property type="project" value="InterPro"/>
</dbReference>
<keyword evidence="2" id="KW-0238">DNA-binding</keyword>
<proteinExistence type="predicted"/>
<evidence type="ECO:0000256" key="3">
    <source>
        <dbReference type="ARBA" id="ARBA00023159"/>
    </source>
</evidence>
<dbReference type="RefSeq" id="WP_006711845.1">
    <property type="nucleotide sequence ID" value="NZ_AFWF01000101.1"/>
</dbReference>
<keyword evidence="4" id="KW-0804">Transcription</keyword>
<dbReference type="SUPFAM" id="SSF46689">
    <property type="entry name" value="Homeodomain-like"/>
    <property type="match status" value="2"/>
</dbReference>
<dbReference type="Proteomes" id="UP000004605">
    <property type="component" value="Unassembled WGS sequence"/>
</dbReference>
<dbReference type="OrthoDB" id="9809338at2"/>
<dbReference type="InterPro" id="IPR037923">
    <property type="entry name" value="HTH-like"/>
</dbReference>
<evidence type="ECO:0000256" key="2">
    <source>
        <dbReference type="ARBA" id="ARBA00023125"/>
    </source>
</evidence>